<gene>
    <name evidence="3" type="ORF">PGLA2088_LOCUS37855</name>
</gene>
<dbReference type="PANTHER" id="PTHR47447:SF17">
    <property type="entry name" value="OS12G0638900 PROTEIN"/>
    <property type="match status" value="1"/>
</dbReference>
<evidence type="ECO:0008006" key="5">
    <source>
        <dbReference type="Google" id="ProtNLM"/>
    </source>
</evidence>
<dbReference type="PROSITE" id="PS51375">
    <property type="entry name" value="PPR"/>
    <property type="match status" value="2"/>
</dbReference>
<comment type="caution">
    <text evidence="3">The sequence shown here is derived from an EMBL/GenBank/DDBJ whole genome shotgun (WGS) entry which is preliminary data.</text>
</comment>
<protein>
    <recommendedName>
        <fullName evidence="5">Pentatricopeptide repeat-containing protein, chloroplastic</fullName>
    </recommendedName>
</protein>
<keyword evidence="1" id="KW-0677">Repeat</keyword>
<name>A0A813KVF0_POLGL</name>
<dbReference type="NCBIfam" id="TIGR00756">
    <property type="entry name" value="PPR"/>
    <property type="match status" value="1"/>
</dbReference>
<accession>A0A813KVF0</accession>
<sequence length="558" mass="58969">MHGDVASGRGGASAERWIRSLFLLRKLRGRRQTPDLVGFNAAVSSCERSSHWPAALALAQEASGPCGPAIGPDVITFNALISAYARAGLWQCALTVVHEMPLARLTPDTISFNSAASSAGRGEQWRCSLDLLQTLVGTPGLRPTCVTFAGLASTCQRNAQWQHALALLPAMRQDAVEPDLVALSSVMSSCERAGRWLQAVQLLGSAVQASCELDIVFLNAGLSACGRAVRWAEALDVLRWGMDQQALRPNPITCGSIVGACSRAGEGSRAWDLLRKLSMMPGLRAGVTAYNAAQMGKSWAWSCRLLESMSSDGVLPDIISLGSGIAACDADGGAWQVALWLLFERWTFAKVGLRPNVNVLAAAGSACGRAAQWEAALGLLLGKLRSLGLQADAFSVAAAVAACEQGEQWQGALQLLREQRQGLLEPGLVACNSALTACERGLRWEVALCLLLAAEQSALQPDIVSHSAAIAACHRGGQWDRALALLGLLKIRRLEPNAATCASAIAACEKAGKWRQAVSMLNDMAVRSADLVLQHFNAAISASAVPSAGCRPFSSWPS</sequence>
<proteinExistence type="predicted"/>
<evidence type="ECO:0000313" key="4">
    <source>
        <dbReference type="Proteomes" id="UP000626109"/>
    </source>
</evidence>
<dbReference type="AlphaFoldDB" id="A0A813KVF0"/>
<organism evidence="3 4">
    <name type="scientific">Polarella glacialis</name>
    <name type="common">Dinoflagellate</name>
    <dbReference type="NCBI Taxonomy" id="89957"/>
    <lineage>
        <taxon>Eukaryota</taxon>
        <taxon>Sar</taxon>
        <taxon>Alveolata</taxon>
        <taxon>Dinophyceae</taxon>
        <taxon>Suessiales</taxon>
        <taxon>Suessiaceae</taxon>
        <taxon>Polarella</taxon>
    </lineage>
</organism>
<feature type="repeat" description="PPR" evidence="2">
    <location>
        <begin position="462"/>
        <end position="496"/>
    </location>
</feature>
<dbReference type="Gene3D" id="1.25.40.10">
    <property type="entry name" value="Tetratricopeptide repeat domain"/>
    <property type="match status" value="3"/>
</dbReference>
<evidence type="ECO:0000313" key="3">
    <source>
        <dbReference type="EMBL" id="CAE8714170.1"/>
    </source>
</evidence>
<dbReference type="Pfam" id="PF13041">
    <property type="entry name" value="PPR_2"/>
    <property type="match status" value="1"/>
</dbReference>
<feature type="repeat" description="PPR" evidence="2">
    <location>
        <begin position="73"/>
        <end position="107"/>
    </location>
</feature>
<dbReference type="EMBL" id="CAJNNW010032592">
    <property type="protein sequence ID" value="CAE8714170.1"/>
    <property type="molecule type" value="Genomic_DNA"/>
</dbReference>
<dbReference type="PANTHER" id="PTHR47447">
    <property type="entry name" value="OS03G0856100 PROTEIN"/>
    <property type="match status" value="1"/>
</dbReference>
<evidence type="ECO:0000256" key="1">
    <source>
        <dbReference type="ARBA" id="ARBA00022737"/>
    </source>
</evidence>
<reference evidence="3" key="1">
    <citation type="submission" date="2021-02" db="EMBL/GenBank/DDBJ databases">
        <authorList>
            <person name="Dougan E. K."/>
            <person name="Rhodes N."/>
            <person name="Thang M."/>
            <person name="Chan C."/>
        </authorList>
    </citation>
    <scope>NUCLEOTIDE SEQUENCE</scope>
</reference>
<dbReference type="InterPro" id="IPR002885">
    <property type="entry name" value="PPR_rpt"/>
</dbReference>
<dbReference type="InterPro" id="IPR011990">
    <property type="entry name" value="TPR-like_helical_dom_sf"/>
</dbReference>
<dbReference type="Pfam" id="PF01535">
    <property type="entry name" value="PPR"/>
    <property type="match status" value="1"/>
</dbReference>
<dbReference type="Proteomes" id="UP000626109">
    <property type="component" value="Unassembled WGS sequence"/>
</dbReference>
<evidence type="ECO:0000256" key="2">
    <source>
        <dbReference type="PROSITE-ProRule" id="PRU00708"/>
    </source>
</evidence>